<evidence type="ECO:0000256" key="3">
    <source>
        <dbReference type="ARBA" id="ARBA00023125"/>
    </source>
</evidence>
<dbReference type="InterPro" id="IPR003657">
    <property type="entry name" value="WRKY_dom"/>
</dbReference>
<dbReference type="GO" id="GO:0005634">
    <property type="term" value="C:nucleus"/>
    <property type="evidence" value="ECO:0007669"/>
    <property type="project" value="UniProtKB-SubCell"/>
</dbReference>
<dbReference type="SMART" id="SM00774">
    <property type="entry name" value="WRKY"/>
    <property type="match status" value="1"/>
</dbReference>
<organism evidence="7 8">
    <name type="scientific">Kalanchoe fedtschenkoi</name>
    <name type="common">Lavender scallops</name>
    <name type="synonym">South American air plant</name>
    <dbReference type="NCBI Taxonomy" id="63787"/>
    <lineage>
        <taxon>Eukaryota</taxon>
        <taxon>Viridiplantae</taxon>
        <taxon>Streptophyta</taxon>
        <taxon>Embryophyta</taxon>
        <taxon>Tracheophyta</taxon>
        <taxon>Spermatophyta</taxon>
        <taxon>Magnoliopsida</taxon>
        <taxon>eudicotyledons</taxon>
        <taxon>Gunneridae</taxon>
        <taxon>Pentapetalae</taxon>
        <taxon>Saxifragales</taxon>
        <taxon>Crassulaceae</taxon>
        <taxon>Kalanchoe</taxon>
    </lineage>
</organism>
<dbReference type="GO" id="GO:0043565">
    <property type="term" value="F:sequence-specific DNA binding"/>
    <property type="evidence" value="ECO:0007669"/>
    <property type="project" value="InterPro"/>
</dbReference>
<keyword evidence="4" id="KW-0804">Transcription</keyword>
<dbReference type="SUPFAM" id="SSF118290">
    <property type="entry name" value="WRKY DNA-binding domain"/>
    <property type="match status" value="1"/>
</dbReference>
<dbReference type="PANTHER" id="PTHR31221">
    <property type="entry name" value="WRKY TRANSCRIPTION FACTOR PROTEIN 1-RELATED"/>
    <property type="match status" value="1"/>
</dbReference>
<evidence type="ECO:0000313" key="8">
    <source>
        <dbReference type="Proteomes" id="UP000594263"/>
    </source>
</evidence>
<evidence type="ECO:0000256" key="1">
    <source>
        <dbReference type="ARBA" id="ARBA00004123"/>
    </source>
</evidence>
<keyword evidence="8" id="KW-1185">Reference proteome</keyword>
<accession>A0A7N0UPW0</accession>
<evidence type="ECO:0000256" key="4">
    <source>
        <dbReference type="ARBA" id="ARBA00023163"/>
    </source>
</evidence>
<evidence type="ECO:0000313" key="7">
    <source>
        <dbReference type="EnsemblPlants" id="Kaladp0079s0143.1.v1.1"/>
    </source>
</evidence>
<dbReference type="Pfam" id="PF03106">
    <property type="entry name" value="WRKY"/>
    <property type="match status" value="1"/>
</dbReference>
<dbReference type="OMA" id="WIEDSSY"/>
<evidence type="ECO:0000259" key="6">
    <source>
        <dbReference type="PROSITE" id="PS50811"/>
    </source>
</evidence>
<name>A0A7N0UPW0_KALFE</name>
<proteinExistence type="predicted"/>
<dbReference type="PROSITE" id="PS50811">
    <property type="entry name" value="WRKY"/>
    <property type="match status" value="1"/>
</dbReference>
<protein>
    <recommendedName>
        <fullName evidence="6">WRKY domain-containing protein</fullName>
    </recommendedName>
</protein>
<dbReference type="GO" id="GO:0003700">
    <property type="term" value="F:DNA-binding transcription factor activity"/>
    <property type="evidence" value="ECO:0007669"/>
    <property type="project" value="InterPro"/>
</dbReference>
<keyword evidence="5" id="KW-0539">Nucleus</keyword>
<dbReference type="InterPro" id="IPR044810">
    <property type="entry name" value="WRKY_plant"/>
</dbReference>
<keyword evidence="2" id="KW-0805">Transcription regulation</keyword>
<dbReference type="Proteomes" id="UP000594263">
    <property type="component" value="Unplaced"/>
</dbReference>
<dbReference type="FunFam" id="2.20.25.80:FF:000003">
    <property type="entry name" value="WRKY transcription factor 57"/>
    <property type="match status" value="1"/>
</dbReference>
<dbReference type="PANTHER" id="PTHR31221:SF377">
    <property type="entry name" value="WRKY TRANSCRIPTION FACTOR 51-RELATED"/>
    <property type="match status" value="1"/>
</dbReference>
<dbReference type="EnsemblPlants" id="Kaladp0079s0143.1.v1.1">
    <property type="protein sequence ID" value="Kaladp0079s0143.1.v1.1"/>
    <property type="gene ID" value="Kaladp0079s0143.v1.1"/>
</dbReference>
<dbReference type="AlphaFoldDB" id="A0A7N0UPW0"/>
<sequence>MDLYSLENPNPSLDLYIDVDDYSLSQFDCFFLNELSNYEAGYGFIGGAEKDQSSYTSSPAVTSPPEKVSRSEQDPLLLVQMLVSGGASSSTNAAVNVMRNEGKRKMQGDGPKPQRVAFKTKSKLDVLDDGYRWRKYGKKPLKNNPNLRNYYKCTSGGCQVKKIVERWIEDSSYVITQYDGVHTHESSCSYYYDNNNNHHLQGVTATDYYHCQNDDNTYIPSAAETKVHLK</sequence>
<dbReference type="InterPro" id="IPR036576">
    <property type="entry name" value="WRKY_dom_sf"/>
</dbReference>
<evidence type="ECO:0000256" key="5">
    <source>
        <dbReference type="ARBA" id="ARBA00023242"/>
    </source>
</evidence>
<keyword evidence="3" id="KW-0238">DNA-binding</keyword>
<evidence type="ECO:0000256" key="2">
    <source>
        <dbReference type="ARBA" id="ARBA00023015"/>
    </source>
</evidence>
<feature type="domain" description="WRKY" evidence="6">
    <location>
        <begin position="122"/>
        <end position="187"/>
    </location>
</feature>
<reference evidence="7" key="1">
    <citation type="submission" date="2021-01" db="UniProtKB">
        <authorList>
            <consortium name="EnsemblPlants"/>
        </authorList>
    </citation>
    <scope>IDENTIFICATION</scope>
</reference>
<dbReference type="Gene3D" id="2.20.25.80">
    <property type="entry name" value="WRKY domain"/>
    <property type="match status" value="1"/>
</dbReference>
<comment type="subcellular location">
    <subcellularLocation>
        <location evidence="1">Nucleus</location>
    </subcellularLocation>
</comment>
<dbReference type="Gramene" id="Kaladp0079s0143.1.v1.1">
    <property type="protein sequence ID" value="Kaladp0079s0143.1.v1.1"/>
    <property type="gene ID" value="Kaladp0079s0143.v1.1"/>
</dbReference>